<reference evidence="1 2" key="1">
    <citation type="journal article" date="2016" name="Environ. Microbiol.">
        <title>New Methyloceanibacter diversity from North Sea sediments includes methanotroph containing solely the soluble methane monooxygenase.</title>
        <authorList>
            <person name="Vekeman B."/>
            <person name="Kerckhof F.M."/>
            <person name="Cremers G."/>
            <person name="de Vos P."/>
            <person name="Vandamme P."/>
            <person name="Boon N."/>
            <person name="Op den Camp H.J."/>
            <person name="Heylen K."/>
        </authorList>
    </citation>
    <scope>NUCLEOTIDE SEQUENCE [LARGE SCALE GENOMIC DNA]</scope>
    <source>
        <strain evidence="1 2">R-67177</strain>
    </source>
</reference>
<comment type="caution">
    <text evidence="1">The sequence shown here is derived from an EMBL/GenBank/DDBJ whole genome shotgun (WGS) entry which is preliminary data.</text>
</comment>
<accession>A0A1E3W808</accession>
<proteinExistence type="predicted"/>
<keyword evidence="2" id="KW-1185">Reference proteome</keyword>
<dbReference type="Proteomes" id="UP000095042">
    <property type="component" value="Unassembled WGS sequence"/>
</dbReference>
<evidence type="ECO:0000313" key="1">
    <source>
        <dbReference type="EMBL" id="ODS01860.1"/>
    </source>
</evidence>
<dbReference type="AlphaFoldDB" id="A0A1E3W808"/>
<dbReference type="EMBL" id="LPWD01000423">
    <property type="protein sequence ID" value="ODS01860.1"/>
    <property type="molecule type" value="Genomic_DNA"/>
</dbReference>
<gene>
    <name evidence="1" type="ORF">AUC71_02905</name>
</gene>
<evidence type="ECO:0000313" key="2">
    <source>
        <dbReference type="Proteomes" id="UP000095042"/>
    </source>
</evidence>
<organism evidence="1 2">
    <name type="scientific">Methyloceanibacter marginalis</name>
    <dbReference type="NCBI Taxonomy" id="1774971"/>
    <lineage>
        <taxon>Bacteria</taxon>
        <taxon>Pseudomonadati</taxon>
        <taxon>Pseudomonadota</taxon>
        <taxon>Alphaproteobacteria</taxon>
        <taxon>Hyphomicrobiales</taxon>
        <taxon>Hyphomicrobiaceae</taxon>
        <taxon>Methyloceanibacter</taxon>
    </lineage>
</organism>
<sequence length="82" mass="9163">MPSLNTKKFKPELRAQVIDDEILVSLPGSYSVTYYKAGASPQLLARQIPDKDDPRIAMKVSEFLIEAWRVASAKARTLGWIA</sequence>
<name>A0A1E3W808_9HYPH</name>
<protein>
    <submittedName>
        <fullName evidence="1">Uncharacterized protein</fullName>
    </submittedName>
</protein>